<keyword evidence="6" id="KW-0966">Cell projection</keyword>
<dbReference type="OrthoDB" id="137350at2157"/>
<dbReference type="InterPro" id="IPR002774">
    <property type="entry name" value="Flagellin_arc-type"/>
</dbReference>
<accession>A0A0E3SCF1</accession>
<dbReference type="STRING" id="1434110.MSHOH_1139"/>
<dbReference type="GO" id="GO:0097588">
    <property type="term" value="P:archaeal or bacterial-type flagellum-dependent cell motility"/>
    <property type="evidence" value="ECO:0007669"/>
    <property type="project" value="InterPro"/>
</dbReference>
<dbReference type="GO" id="GO:0005198">
    <property type="term" value="F:structural molecule activity"/>
    <property type="evidence" value="ECO:0007669"/>
    <property type="project" value="InterPro"/>
</dbReference>
<evidence type="ECO:0000256" key="3">
    <source>
        <dbReference type="ARBA" id="ARBA00022440"/>
    </source>
</evidence>
<keyword evidence="5" id="KW-0812">Transmembrane</keyword>
<evidence type="ECO:0000313" key="6">
    <source>
        <dbReference type="EMBL" id="AKB77622.1"/>
    </source>
</evidence>
<comment type="similarity">
    <text evidence="2 4">Belongs to the archaeal flagellin family.</text>
</comment>
<dbReference type="PANTHER" id="PTHR35903">
    <property type="entry name" value="FLAGELLIN B1"/>
    <property type="match status" value="1"/>
</dbReference>
<keyword evidence="6" id="KW-0282">Flagellum</keyword>
<dbReference type="Pfam" id="PF01917">
    <property type="entry name" value="Flagellin_arch-type"/>
    <property type="match status" value="1"/>
</dbReference>
<dbReference type="EMBL" id="CP009516">
    <property type="protein sequence ID" value="AKB77622.1"/>
    <property type="molecule type" value="Genomic_DNA"/>
</dbReference>
<dbReference type="InterPro" id="IPR013373">
    <property type="entry name" value="Flagellin/pilin_N_arc"/>
</dbReference>
<dbReference type="KEGG" id="mhor:MSHOH_1139"/>
<reference evidence="6 7" key="1">
    <citation type="submission" date="2014-07" db="EMBL/GenBank/DDBJ databases">
        <title>Methanogenic archaea and the global carbon cycle.</title>
        <authorList>
            <person name="Henriksen J.R."/>
            <person name="Luke J."/>
            <person name="Reinhart S."/>
            <person name="Benedict M.N."/>
            <person name="Youngblut N.D."/>
            <person name="Metcalf M.E."/>
            <person name="Whitaker R.J."/>
            <person name="Metcalf W.W."/>
        </authorList>
    </citation>
    <scope>NUCLEOTIDE SEQUENCE [LARGE SCALE GENOMIC DNA]</scope>
    <source>
        <strain evidence="6 7">HB-1</strain>
    </source>
</reference>
<comment type="function">
    <text evidence="4">Flagellin is the subunit protein which polymerizes to form the filaments of archaeal flagella.</text>
</comment>
<dbReference type="Proteomes" id="UP000033101">
    <property type="component" value="Chromosome"/>
</dbReference>
<dbReference type="GO" id="GO:0097589">
    <property type="term" value="C:archaeal-type flagellum"/>
    <property type="evidence" value="ECO:0007669"/>
    <property type="project" value="UniProtKB-SubCell"/>
</dbReference>
<gene>
    <name evidence="6" type="ORF">MSHOH_1139</name>
</gene>
<dbReference type="NCBIfam" id="TIGR02537">
    <property type="entry name" value="arch_flag_Nterm"/>
    <property type="match status" value="1"/>
</dbReference>
<dbReference type="GeneID" id="24830306"/>
<dbReference type="HOGENOM" id="CLU_084671_1_0_2"/>
<evidence type="ECO:0000256" key="5">
    <source>
        <dbReference type="SAM" id="Phobius"/>
    </source>
</evidence>
<keyword evidence="3 4" id="KW-0974">Archaeal flagellum</keyword>
<protein>
    <recommendedName>
        <fullName evidence="4">Flagellin</fullName>
    </recommendedName>
</protein>
<organism evidence="6 7">
    <name type="scientific">Methanosarcina horonobensis HB-1 = JCM 15518</name>
    <dbReference type="NCBI Taxonomy" id="1434110"/>
    <lineage>
        <taxon>Archaea</taxon>
        <taxon>Methanobacteriati</taxon>
        <taxon>Methanobacteriota</taxon>
        <taxon>Stenosarchaea group</taxon>
        <taxon>Methanomicrobia</taxon>
        <taxon>Methanosarcinales</taxon>
        <taxon>Methanosarcinaceae</taxon>
        <taxon>Methanosarcina</taxon>
    </lineage>
</organism>
<dbReference type="PATRIC" id="fig|1434110.4.peg.1418"/>
<feature type="transmembrane region" description="Helical" evidence="5">
    <location>
        <begin position="21"/>
        <end position="43"/>
    </location>
</feature>
<comment type="subcellular location">
    <subcellularLocation>
        <location evidence="1 4">Archaeal flagellum</location>
    </subcellularLocation>
</comment>
<evidence type="ECO:0000256" key="4">
    <source>
        <dbReference type="RuleBase" id="RU361282"/>
    </source>
</evidence>
<proteinExistence type="inferred from homology"/>
<dbReference type="AlphaFoldDB" id="A0A0E3SCF1"/>
<dbReference type="RefSeq" id="WP_052730740.1">
    <property type="nucleotide sequence ID" value="NZ_BBCW01000081.1"/>
</dbReference>
<keyword evidence="5" id="KW-0472">Membrane</keyword>
<sequence>MKGIFNIFRKDEKAFTGLESAIVLTAFVVVAAVFSYVVLGAGFTTSDTAKKTIDEGVKQTTSSVELAGDVIAKGTPATPSVDTIIVTLQLTAGQSPVDIGTDNTSGLMIVSYTDNSTYVPDVSWTKEFIGDDDGDSVLERHEKVELTITVPEPSMLQGTPTQVVNREFRLEVKPKIGAIVPVTRVTPPQIDAVMNLR</sequence>
<keyword evidence="6" id="KW-0969">Cilium</keyword>
<name>A0A0E3SCF1_9EURY</name>
<keyword evidence="7" id="KW-1185">Reference proteome</keyword>
<evidence type="ECO:0000256" key="1">
    <source>
        <dbReference type="ARBA" id="ARBA00004618"/>
    </source>
</evidence>
<dbReference type="PANTHER" id="PTHR35903:SF1">
    <property type="entry name" value="FLAGELLIN B1"/>
    <property type="match status" value="1"/>
</dbReference>
<keyword evidence="5" id="KW-1133">Transmembrane helix</keyword>
<evidence type="ECO:0000313" key="7">
    <source>
        <dbReference type="Proteomes" id="UP000033101"/>
    </source>
</evidence>
<evidence type="ECO:0000256" key="2">
    <source>
        <dbReference type="ARBA" id="ARBA00010256"/>
    </source>
</evidence>